<protein>
    <submittedName>
        <fullName evidence="2">Uncharacterized protein</fullName>
    </submittedName>
</protein>
<gene>
    <name evidence="2" type="ORF">R1sor_022547</name>
</gene>
<proteinExistence type="predicted"/>
<dbReference type="EMBL" id="JBJQOH010000007">
    <property type="protein sequence ID" value="KAL3679591.1"/>
    <property type="molecule type" value="Genomic_DNA"/>
</dbReference>
<organism evidence="2 3">
    <name type="scientific">Riccia sorocarpa</name>
    <dbReference type="NCBI Taxonomy" id="122646"/>
    <lineage>
        <taxon>Eukaryota</taxon>
        <taxon>Viridiplantae</taxon>
        <taxon>Streptophyta</taxon>
        <taxon>Embryophyta</taxon>
        <taxon>Marchantiophyta</taxon>
        <taxon>Marchantiopsida</taxon>
        <taxon>Marchantiidae</taxon>
        <taxon>Marchantiales</taxon>
        <taxon>Ricciaceae</taxon>
        <taxon>Riccia</taxon>
    </lineage>
</organism>
<reference evidence="2 3" key="1">
    <citation type="submission" date="2024-09" db="EMBL/GenBank/DDBJ databases">
        <title>Chromosome-scale assembly of Riccia sorocarpa.</title>
        <authorList>
            <person name="Paukszto L."/>
        </authorList>
    </citation>
    <scope>NUCLEOTIDE SEQUENCE [LARGE SCALE GENOMIC DNA]</scope>
    <source>
        <strain evidence="2">LP-2024</strain>
        <tissue evidence="2">Aerial parts of the thallus</tissue>
    </source>
</reference>
<name>A0ABD3GLX7_9MARC</name>
<feature type="region of interest" description="Disordered" evidence="1">
    <location>
        <begin position="122"/>
        <end position="144"/>
    </location>
</feature>
<accession>A0ABD3GLX7</accession>
<evidence type="ECO:0000313" key="3">
    <source>
        <dbReference type="Proteomes" id="UP001633002"/>
    </source>
</evidence>
<evidence type="ECO:0000313" key="2">
    <source>
        <dbReference type="EMBL" id="KAL3679591.1"/>
    </source>
</evidence>
<dbReference type="Proteomes" id="UP001633002">
    <property type="component" value="Unassembled WGS sequence"/>
</dbReference>
<keyword evidence="3" id="KW-1185">Reference proteome</keyword>
<feature type="compositionally biased region" description="Basic and acidic residues" evidence="1">
    <location>
        <begin position="129"/>
        <end position="144"/>
    </location>
</feature>
<comment type="caution">
    <text evidence="2">The sequence shown here is derived from an EMBL/GenBank/DDBJ whole genome shotgun (WGS) entry which is preliminary data.</text>
</comment>
<evidence type="ECO:0000256" key="1">
    <source>
        <dbReference type="SAM" id="MobiDB-lite"/>
    </source>
</evidence>
<sequence>MIWFARFLTSLLGRDLYHLVFSPPSCGTRCRSATILGQFPGCETPWDDTRLARYNISGLIAESIRHECAFMKTHLQRTHERAPNKRRFAETFIGIPLTLIFLHQEIATEAECEADAIVPDGGFPLPGGDDSRSEDGDSTYRGKF</sequence>
<dbReference type="AlphaFoldDB" id="A0ABD3GLX7"/>